<comment type="caution">
    <text evidence="13">The sequence shown here is derived from an EMBL/GenBank/DDBJ whole genome shotgun (WGS) entry which is preliminary data.</text>
</comment>
<evidence type="ECO:0000256" key="5">
    <source>
        <dbReference type="ARBA" id="ARBA00022832"/>
    </source>
</evidence>
<dbReference type="InterPro" id="IPR004655">
    <property type="entry name" value="FabH"/>
</dbReference>
<comment type="subcellular location">
    <subcellularLocation>
        <location evidence="10">Cytoplasm</location>
    </subcellularLocation>
</comment>
<keyword evidence="8 10" id="KW-0511">Multifunctional enzyme</keyword>
<comment type="pathway">
    <text evidence="10">Lipid metabolism; fatty acid biosynthesis.</text>
</comment>
<organism evidence="13 14">
    <name type="scientific">Legionella jamestowniensis</name>
    <dbReference type="NCBI Taxonomy" id="455"/>
    <lineage>
        <taxon>Bacteria</taxon>
        <taxon>Pseudomonadati</taxon>
        <taxon>Pseudomonadota</taxon>
        <taxon>Gammaproteobacteria</taxon>
        <taxon>Legionellales</taxon>
        <taxon>Legionellaceae</taxon>
        <taxon>Legionella</taxon>
    </lineage>
</organism>
<feature type="domain" description="Beta-ketoacyl-[acyl-carrier-protein] synthase III N-terminal" evidence="12">
    <location>
        <begin position="114"/>
        <end position="195"/>
    </location>
</feature>
<evidence type="ECO:0000256" key="2">
    <source>
        <dbReference type="ARBA" id="ARBA00022490"/>
    </source>
</evidence>
<keyword evidence="3 10" id="KW-0444">Lipid biosynthesis</keyword>
<dbReference type="CDD" id="cd00830">
    <property type="entry name" value="KAS_III"/>
    <property type="match status" value="1"/>
</dbReference>
<keyword evidence="9 10" id="KW-0012">Acyltransferase</keyword>
<dbReference type="InterPro" id="IPR016039">
    <property type="entry name" value="Thiolase-like"/>
</dbReference>
<feature type="domain" description="Beta-ketoacyl-[acyl-carrier-protein] synthase III C-terminal" evidence="11">
    <location>
        <begin position="244"/>
        <end position="332"/>
    </location>
</feature>
<keyword evidence="14" id="KW-1185">Reference proteome</keyword>
<evidence type="ECO:0000256" key="3">
    <source>
        <dbReference type="ARBA" id="ARBA00022516"/>
    </source>
</evidence>
<keyword evidence="2 10" id="KW-0963">Cytoplasm</keyword>
<comment type="catalytic activity">
    <reaction evidence="10">
        <text>malonyl-[ACP] + acetyl-CoA + H(+) = 3-oxobutanoyl-[ACP] + CO2 + CoA</text>
        <dbReference type="Rhea" id="RHEA:12080"/>
        <dbReference type="Rhea" id="RHEA-COMP:9623"/>
        <dbReference type="Rhea" id="RHEA-COMP:9625"/>
        <dbReference type="ChEBI" id="CHEBI:15378"/>
        <dbReference type="ChEBI" id="CHEBI:16526"/>
        <dbReference type="ChEBI" id="CHEBI:57287"/>
        <dbReference type="ChEBI" id="CHEBI:57288"/>
        <dbReference type="ChEBI" id="CHEBI:78449"/>
        <dbReference type="ChEBI" id="CHEBI:78450"/>
        <dbReference type="EC" id="2.3.1.180"/>
    </reaction>
</comment>
<evidence type="ECO:0000256" key="7">
    <source>
        <dbReference type="ARBA" id="ARBA00023160"/>
    </source>
</evidence>
<evidence type="ECO:0000313" key="13">
    <source>
        <dbReference type="EMBL" id="OCH97830.1"/>
    </source>
</evidence>
<keyword evidence="6 10" id="KW-0443">Lipid metabolism</keyword>
<reference evidence="13 14" key="1">
    <citation type="submission" date="2016-05" db="EMBL/GenBank/DDBJ databases">
        <authorList>
            <person name="Prochazka B."/>
            <person name="Indra A."/>
            <person name="Hasenberger P."/>
            <person name="Blaschitz M."/>
            <person name="Wagner L."/>
            <person name="Wewalka G."/>
            <person name="Sorschag S."/>
            <person name="Schmid D."/>
            <person name="Ruppitsch W."/>
        </authorList>
    </citation>
    <scope>NUCLEOTIDE SEQUENCE [LARGE SCALE GENOMIC DNA]</scope>
    <source>
        <strain evidence="13 14">974010_12</strain>
    </source>
</reference>
<dbReference type="SUPFAM" id="SSF53901">
    <property type="entry name" value="Thiolase-like"/>
    <property type="match status" value="1"/>
</dbReference>
<dbReference type="Pfam" id="PF08545">
    <property type="entry name" value="ACP_syn_III"/>
    <property type="match status" value="1"/>
</dbReference>
<dbReference type="EMBL" id="LYOZ01000018">
    <property type="protein sequence ID" value="OCH97830.1"/>
    <property type="molecule type" value="Genomic_DNA"/>
</dbReference>
<gene>
    <name evidence="10" type="primary">fabH</name>
    <name evidence="13" type="ORF">A8135_01000</name>
</gene>
<feature type="active site" evidence="10">
    <location>
        <position position="120"/>
    </location>
</feature>
<keyword evidence="5 10" id="KW-0276">Fatty acid metabolism</keyword>
<dbReference type="EC" id="2.3.1.180" evidence="10"/>
<dbReference type="Gene3D" id="3.40.47.10">
    <property type="match status" value="1"/>
</dbReference>
<dbReference type="PANTHER" id="PTHR34069">
    <property type="entry name" value="3-OXOACYL-[ACYL-CARRIER-PROTEIN] SYNTHASE 3"/>
    <property type="match status" value="1"/>
</dbReference>
<dbReference type="InterPro" id="IPR013747">
    <property type="entry name" value="ACP_syn_III_C"/>
</dbReference>
<evidence type="ECO:0000256" key="10">
    <source>
        <dbReference type="HAMAP-Rule" id="MF_01815"/>
    </source>
</evidence>
<evidence type="ECO:0000259" key="12">
    <source>
        <dbReference type="Pfam" id="PF08545"/>
    </source>
</evidence>
<dbReference type="Pfam" id="PF08541">
    <property type="entry name" value="ACP_syn_III_C"/>
    <property type="match status" value="1"/>
</dbReference>
<feature type="active site" evidence="10">
    <location>
        <position position="260"/>
    </location>
</feature>
<evidence type="ECO:0000256" key="8">
    <source>
        <dbReference type="ARBA" id="ARBA00023268"/>
    </source>
</evidence>
<evidence type="ECO:0000256" key="1">
    <source>
        <dbReference type="ARBA" id="ARBA00008642"/>
    </source>
</evidence>
<evidence type="ECO:0000256" key="6">
    <source>
        <dbReference type="ARBA" id="ARBA00023098"/>
    </source>
</evidence>
<comment type="subunit">
    <text evidence="10">Homodimer.</text>
</comment>
<evidence type="ECO:0000259" key="11">
    <source>
        <dbReference type="Pfam" id="PF08541"/>
    </source>
</evidence>
<dbReference type="InterPro" id="IPR013751">
    <property type="entry name" value="ACP_syn_III_N"/>
</dbReference>
<comment type="domain">
    <text evidence="10">The last Arg residue of the ACP-binding site is essential for the weak association between ACP/AcpP and FabH.</text>
</comment>
<dbReference type="Proteomes" id="UP000093336">
    <property type="component" value="Unassembled WGS sequence"/>
</dbReference>
<evidence type="ECO:0000256" key="4">
    <source>
        <dbReference type="ARBA" id="ARBA00022679"/>
    </source>
</evidence>
<comment type="function">
    <text evidence="10">Catalyzes the condensation reaction of fatty acid synthesis by the addition to an acyl acceptor of two carbons from malonyl-ACP. Catalyzes the first condensation reaction which initiates fatty acid synthesis and may therefore play a role in governing the total rate of fatty acid production. Possesses both acetoacetyl-ACP synthase and acetyl transacylase activities. Its substrate specificity determines the biosynthesis of branched-chain and/or straight-chain of fatty acids.</text>
</comment>
<evidence type="ECO:0000313" key="14">
    <source>
        <dbReference type="Proteomes" id="UP000093336"/>
    </source>
</evidence>
<protein>
    <recommendedName>
        <fullName evidence="10">Beta-ketoacyl-[acyl-carrier-protein] synthase III</fullName>
        <shortName evidence="10">Beta-ketoacyl-ACP synthase III</shortName>
        <shortName evidence="10">KAS III</shortName>
        <ecNumber evidence="10">2.3.1.180</ecNumber>
    </recommendedName>
    <alternativeName>
        <fullName evidence="10">3-oxoacyl-[acyl-carrier-protein] synthase 3</fullName>
    </alternativeName>
    <alternativeName>
        <fullName evidence="10">3-oxoacyl-[acyl-carrier-protein] synthase III</fullName>
    </alternativeName>
</protein>
<sequence>MPKELIMSNNIELLACGGYLPKKIVFNQDLESSMATSDAWITQMTGIKQRHMLSEDEDFLDCSYKAALAALMEAKVSPQVVNLIIVATTTPFQLMPSTAAMLQQKLGIANCVAFDMQAACSGFIYALGTANYLMEASSQFEYALVLGCDAFSNVIDHTDRTTGILFGDGFGAFLLKRSKNMSKKGIFYCRLGSDGQGINDLYIPWGIGQGIKAVAEKKPFITMNGKQVFKHAVSRFTQEIKEALESTHLTVADVQHYIPHQANIRILQAVATGLNIPMEKFIVSLDKHANTSAASIPLAFNAAYQEGKIKRGDLVLLCGFGAGYTWGTTIFEF</sequence>
<dbReference type="PANTHER" id="PTHR34069:SF2">
    <property type="entry name" value="BETA-KETOACYL-[ACYL-CARRIER-PROTEIN] SYNTHASE III"/>
    <property type="match status" value="1"/>
</dbReference>
<proteinExistence type="inferred from homology"/>
<evidence type="ECO:0000256" key="9">
    <source>
        <dbReference type="ARBA" id="ARBA00023315"/>
    </source>
</evidence>
<comment type="similarity">
    <text evidence="1 10">Belongs to the thiolase-like superfamily. FabH family.</text>
</comment>
<dbReference type="NCBIfam" id="TIGR00747">
    <property type="entry name" value="fabH"/>
    <property type="match status" value="1"/>
</dbReference>
<feature type="active site" evidence="10">
    <location>
        <position position="290"/>
    </location>
</feature>
<name>A0ABX2XT87_9GAMM</name>
<accession>A0ABX2XT87</accession>
<keyword evidence="4 10" id="KW-0808">Transferase</keyword>
<dbReference type="NCBIfam" id="NF006829">
    <property type="entry name" value="PRK09352.1"/>
    <property type="match status" value="1"/>
</dbReference>
<feature type="region of interest" description="ACP-binding" evidence="10">
    <location>
        <begin position="261"/>
        <end position="265"/>
    </location>
</feature>
<dbReference type="HAMAP" id="MF_01815">
    <property type="entry name" value="FabH"/>
    <property type="match status" value="1"/>
</dbReference>
<keyword evidence="7 10" id="KW-0275">Fatty acid biosynthesis</keyword>